<feature type="region of interest" description="Disordered" evidence="1">
    <location>
        <begin position="1"/>
        <end position="40"/>
    </location>
</feature>
<accession>A0ABU8LJ55</accession>
<organism evidence="3 4">
    <name type="scientific">Microbacterium istanbulense</name>
    <dbReference type="NCBI Taxonomy" id="3122049"/>
    <lineage>
        <taxon>Bacteria</taxon>
        <taxon>Bacillati</taxon>
        <taxon>Actinomycetota</taxon>
        <taxon>Actinomycetes</taxon>
        <taxon>Micrococcales</taxon>
        <taxon>Microbacteriaceae</taxon>
        <taxon>Microbacterium</taxon>
    </lineage>
</organism>
<feature type="transmembrane region" description="Helical" evidence="2">
    <location>
        <begin position="167"/>
        <end position="192"/>
    </location>
</feature>
<evidence type="ECO:0000313" key="4">
    <source>
        <dbReference type="Proteomes" id="UP001366085"/>
    </source>
</evidence>
<feature type="transmembrane region" description="Helical" evidence="2">
    <location>
        <begin position="80"/>
        <end position="104"/>
    </location>
</feature>
<name>A0ABU8LJ55_9MICO</name>
<keyword evidence="2" id="KW-1133">Transmembrane helix</keyword>
<feature type="compositionally biased region" description="Pro residues" evidence="1">
    <location>
        <begin position="1"/>
        <end position="27"/>
    </location>
</feature>
<keyword evidence="2" id="KW-0472">Membrane</keyword>
<dbReference type="EMBL" id="JBBDGN010000004">
    <property type="protein sequence ID" value="MEJ1091349.1"/>
    <property type="molecule type" value="Genomic_DNA"/>
</dbReference>
<dbReference type="Proteomes" id="UP001366085">
    <property type="component" value="Unassembled WGS sequence"/>
</dbReference>
<dbReference type="RefSeq" id="WP_337318774.1">
    <property type="nucleotide sequence ID" value="NZ_JBBDGN010000004.1"/>
</dbReference>
<evidence type="ECO:0000256" key="1">
    <source>
        <dbReference type="SAM" id="MobiDB-lite"/>
    </source>
</evidence>
<comment type="caution">
    <text evidence="3">The sequence shown here is derived from an EMBL/GenBank/DDBJ whole genome shotgun (WGS) entry which is preliminary data.</text>
</comment>
<gene>
    <name evidence="3" type="ORF">WDU93_06535</name>
</gene>
<protein>
    <recommendedName>
        <fullName evidence="5">DUF4064 domain-containing protein</fullName>
    </recommendedName>
</protein>
<keyword evidence="2" id="KW-0812">Transmembrane</keyword>
<proteinExistence type="predicted"/>
<evidence type="ECO:0008006" key="5">
    <source>
        <dbReference type="Google" id="ProtNLM"/>
    </source>
</evidence>
<keyword evidence="4" id="KW-1185">Reference proteome</keyword>
<evidence type="ECO:0000313" key="3">
    <source>
        <dbReference type="EMBL" id="MEJ1091349.1"/>
    </source>
</evidence>
<feature type="transmembrane region" description="Helical" evidence="2">
    <location>
        <begin position="139"/>
        <end position="160"/>
    </location>
</feature>
<reference evidence="3 4" key="1">
    <citation type="submission" date="2024-02" db="EMBL/GenBank/DDBJ databases">
        <authorList>
            <person name="Saticioglu I.B."/>
        </authorList>
    </citation>
    <scope>NUCLEOTIDE SEQUENCE [LARGE SCALE GENOMIC DNA]</scope>
    <source>
        <strain evidence="3 4">Mu-43</strain>
    </source>
</reference>
<evidence type="ECO:0000256" key="2">
    <source>
        <dbReference type="SAM" id="Phobius"/>
    </source>
</evidence>
<sequence>MSDPIQPPSAPQVPPAYQAPPPAPGYPAPHGAPTYQPGYQAPSGYQAPPGAYPVPVGGYQAQTGSGYEVPSAQAPASSSLGLLALIAGLIAAVITPIVAGIMAYQIGFAVPDAVTDGTIDAGSLAILAPVRDQVLWAEISFWVGTVLGIFALVAGIIAIVKRRGRGLGIAAVVVAALGPVIYWLVLIFLLTIGASAGAMSTFGGI</sequence>